<dbReference type="EMBL" id="JANBOH010000226">
    <property type="protein sequence ID" value="KAJ1643723.1"/>
    <property type="molecule type" value="Genomic_DNA"/>
</dbReference>
<reference evidence="1" key="1">
    <citation type="submission" date="2022-07" db="EMBL/GenBank/DDBJ databases">
        <title>Phylogenomic reconstructions and comparative analyses of Kickxellomycotina fungi.</title>
        <authorList>
            <person name="Reynolds N.K."/>
            <person name="Stajich J.E."/>
            <person name="Barry K."/>
            <person name="Grigoriev I.V."/>
            <person name="Crous P."/>
            <person name="Smith M.E."/>
        </authorList>
    </citation>
    <scope>NUCLEOTIDE SEQUENCE</scope>
    <source>
        <strain evidence="1">NBRC 105413</strain>
    </source>
</reference>
<evidence type="ECO:0000313" key="1">
    <source>
        <dbReference type="EMBL" id="KAJ1643723.1"/>
    </source>
</evidence>
<gene>
    <name evidence="1" type="ORF">LPJ64_004525</name>
</gene>
<proteinExistence type="predicted"/>
<evidence type="ECO:0000313" key="2">
    <source>
        <dbReference type="Proteomes" id="UP001145021"/>
    </source>
</evidence>
<keyword evidence="2" id="KW-1185">Reference proteome</keyword>
<organism evidence="1 2">
    <name type="scientific">Coemansia asiatica</name>
    <dbReference type="NCBI Taxonomy" id="1052880"/>
    <lineage>
        <taxon>Eukaryota</taxon>
        <taxon>Fungi</taxon>
        <taxon>Fungi incertae sedis</taxon>
        <taxon>Zoopagomycota</taxon>
        <taxon>Kickxellomycotina</taxon>
        <taxon>Kickxellomycetes</taxon>
        <taxon>Kickxellales</taxon>
        <taxon>Kickxellaceae</taxon>
        <taxon>Coemansia</taxon>
    </lineage>
</organism>
<sequence>ITELSVKGVLYELAYLSTQSKQVWSKGDKIIGKMLKTGLEVNRIAEQDFYDFCVDELLKASSDAFHDLQAMGNKTDAKQLYESFNAKLSVLLSGGDV</sequence>
<protein>
    <submittedName>
        <fullName evidence="1">Uncharacterized protein</fullName>
    </submittedName>
</protein>
<feature type="non-terminal residue" evidence="1">
    <location>
        <position position="1"/>
    </location>
</feature>
<dbReference type="AlphaFoldDB" id="A0A9W8CJ07"/>
<dbReference type="Proteomes" id="UP001145021">
    <property type="component" value="Unassembled WGS sequence"/>
</dbReference>
<accession>A0A9W8CJ07</accession>
<name>A0A9W8CJ07_9FUNG</name>
<comment type="caution">
    <text evidence="1">The sequence shown here is derived from an EMBL/GenBank/DDBJ whole genome shotgun (WGS) entry which is preliminary data.</text>
</comment>